<dbReference type="PANTHER" id="PTHR23416">
    <property type="entry name" value="SIALIC ACID SYNTHASE-RELATED"/>
    <property type="match status" value="1"/>
</dbReference>
<keyword evidence="6" id="KW-1185">Reference proteome</keyword>
<dbReference type="AlphaFoldDB" id="A0A1H8I3L6"/>
<evidence type="ECO:0000256" key="3">
    <source>
        <dbReference type="ARBA" id="ARBA00022737"/>
    </source>
</evidence>
<dbReference type="Pfam" id="PF00132">
    <property type="entry name" value="Hexapep"/>
    <property type="match status" value="1"/>
</dbReference>
<evidence type="ECO:0000313" key="5">
    <source>
        <dbReference type="EMBL" id="SEN63069.1"/>
    </source>
</evidence>
<keyword evidence="2 5" id="KW-0808">Transferase</keyword>
<dbReference type="GO" id="GO:0005829">
    <property type="term" value="C:cytosol"/>
    <property type="evidence" value="ECO:0007669"/>
    <property type="project" value="TreeGrafter"/>
</dbReference>
<dbReference type="STRING" id="1166340.SAMN05192583_3198"/>
<dbReference type="EMBL" id="FOCF01000009">
    <property type="protein sequence ID" value="SEN63069.1"/>
    <property type="molecule type" value="Genomic_DNA"/>
</dbReference>
<dbReference type="SUPFAM" id="SSF51161">
    <property type="entry name" value="Trimeric LpxA-like enzymes"/>
    <property type="match status" value="1"/>
</dbReference>
<evidence type="ECO:0000256" key="1">
    <source>
        <dbReference type="ARBA" id="ARBA00007274"/>
    </source>
</evidence>
<dbReference type="InterPro" id="IPR011004">
    <property type="entry name" value="Trimer_LpxA-like_sf"/>
</dbReference>
<dbReference type="InterPro" id="IPR018357">
    <property type="entry name" value="Hexapep_transf_CS"/>
</dbReference>
<keyword evidence="4" id="KW-0012">Acyltransferase</keyword>
<organism evidence="5 6">
    <name type="scientific">Sphingomonas gellani</name>
    <dbReference type="NCBI Taxonomy" id="1166340"/>
    <lineage>
        <taxon>Bacteria</taxon>
        <taxon>Pseudomonadati</taxon>
        <taxon>Pseudomonadota</taxon>
        <taxon>Alphaproteobacteria</taxon>
        <taxon>Sphingomonadales</taxon>
        <taxon>Sphingomonadaceae</taxon>
        <taxon>Sphingomonas</taxon>
    </lineage>
</organism>
<dbReference type="InterPro" id="IPR001451">
    <property type="entry name" value="Hexapep"/>
</dbReference>
<dbReference type="RefSeq" id="WP_093666715.1">
    <property type="nucleotide sequence ID" value="NZ_FOCF01000009.1"/>
</dbReference>
<dbReference type="PANTHER" id="PTHR23416:SF23">
    <property type="entry name" value="ACETYLTRANSFERASE C18B11.09C-RELATED"/>
    <property type="match status" value="1"/>
</dbReference>
<evidence type="ECO:0000256" key="4">
    <source>
        <dbReference type="ARBA" id="ARBA00023315"/>
    </source>
</evidence>
<evidence type="ECO:0000313" key="6">
    <source>
        <dbReference type="Proteomes" id="UP000199206"/>
    </source>
</evidence>
<dbReference type="OrthoDB" id="9815592at2"/>
<sequence length="174" mass="18562">MIVSFLKSFDSFLFDWLQAHPDQLPVRMQKLVAWHYPDARVRKLYWSRLNVTMGEGTFPNPGLLVVNTLDSEARITIGERVSIAPGVILIADSSPGNSALLMNHSEVAGRLVRCAPITIEDDVWIGAGVIILPGVTVGKGAVLGAGAVVIADVPPFAVVAGVPGRPIRSLAPFA</sequence>
<accession>A0A1H8I3L6</accession>
<dbReference type="PROSITE" id="PS00101">
    <property type="entry name" value="HEXAPEP_TRANSFERASES"/>
    <property type="match status" value="1"/>
</dbReference>
<dbReference type="GO" id="GO:0008374">
    <property type="term" value="F:O-acyltransferase activity"/>
    <property type="evidence" value="ECO:0007669"/>
    <property type="project" value="TreeGrafter"/>
</dbReference>
<dbReference type="InterPro" id="IPR051159">
    <property type="entry name" value="Hexapeptide_acetyltransf"/>
</dbReference>
<comment type="similarity">
    <text evidence="1">Belongs to the transferase hexapeptide repeat family.</text>
</comment>
<gene>
    <name evidence="5" type="ORF">SAMN05192583_3198</name>
</gene>
<protein>
    <submittedName>
        <fullName evidence="5">Transferase hexapeptide (Six repeat-containing protein)</fullName>
    </submittedName>
</protein>
<name>A0A1H8I3L6_9SPHN</name>
<proteinExistence type="inferred from homology"/>
<evidence type="ECO:0000256" key="2">
    <source>
        <dbReference type="ARBA" id="ARBA00022679"/>
    </source>
</evidence>
<reference evidence="6" key="1">
    <citation type="submission" date="2016-10" db="EMBL/GenBank/DDBJ databases">
        <authorList>
            <person name="Varghese N."/>
            <person name="Submissions S."/>
        </authorList>
    </citation>
    <scope>NUCLEOTIDE SEQUENCE [LARGE SCALE GENOMIC DNA]</scope>
    <source>
        <strain evidence="6">S6-262</strain>
    </source>
</reference>
<dbReference type="Proteomes" id="UP000199206">
    <property type="component" value="Unassembled WGS sequence"/>
</dbReference>
<dbReference type="Gene3D" id="2.160.10.10">
    <property type="entry name" value="Hexapeptide repeat proteins"/>
    <property type="match status" value="1"/>
</dbReference>
<keyword evidence="3" id="KW-0677">Repeat</keyword>